<dbReference type="Gene3D" id="3.40.50.1000">
    <property type="entry name" value="HAD superfamily/HAD-like"/>
    <property type="match status" value="1"/>
</dbReference>
<dbReference type="Pfam" id="PF00702">
    <property type="entry name" value="Hydrolase"/>
    <property type="match status" value="1"/>
</dbReference>
<sequence length="236" mass="25188">MSFPAFGAILFDLDGVLVDSEVLANQVWIAVLAQHNLHLSPHAFMKGSIGQTLTGVFDWLHAEHGWAKPDSFESRLDEQLLQAFETVRALAGAEHTLRSLQAAGMPTAIVSNSQRDRLHLKLRAAGLNDLTNGHVYDPEHTEGRGKPFPDLYLLAAQQLGVPATRCLVVEDSVPGVQAGLAAGATVWGLCAGEHMHAGSASELSDAGAARLLHSHGELQQALAALGNGSEEQLKMR</sequence>
<keyword evidence="4" id="KW-0460">Magnesium</keyword>
<dbReference type="SFLD" id="SFLDG01135">
    <property type="entry name" value="C1.5.6:_HAD__Beta-PGM__Phospha"/>
    <property type="match status" value="1"/>
</dbReference>
<dbReference type="InterPro" id="IPR006439">
    <property type="entry name" value="HAD-SF_hydro_IA"/>
</dbReference>
<gene>
    <name evidence="5" type="ordered locus">Deide_1p01460</name>
</gene>
<comment type="similarity">
    <text evidence="2">Belongs to the HAD-like hydrolase superfamily. CbbY/CbbZ/Gph/YieH family.</text>
</comment>
<dbReference type="OrthoDB" id="9797743at2"/>
<evidence type="ECO:0000256" key="1">
    <source>
        <dbReference type="ARBA" id="ARBA00001946"/>
    </source>
</evidence>
<keyword evidence="6" id="KW-1185">Reference proteome</keyword>
<dbReference type="KEGG" id="ddr:Deide_1p01460"/>
<dbReference type="SUPFAM" id="SSF56784">
    <property type="entry name" value="HAD-like"/>
    <property type="match status" value="1"/>
</dbReference>
<evidence type="ECO:0000313" key="6">
    <source>
        <dbReference type="Proteomes" id="UP000002208"/>
    </source>
</evidence>
<dbReference type="PANTHER" id="PTHR46193:SF10">
    <property type="entry name" value="6-PHOSPHOGLUCONATE PHOSPHATASE"/>
    <property type="match status" value="1"/>
</dbReference>
<protein>
    <submittedName>
        <fullName evidence="5">Putative phosphatase</fullName>
    </submittedName>
</protein>
<dbReference type="SFLD" id="SFLDG01129">
    <property type="entry name" value="C1.5:_HAD__Beta-PGM__Phosphata"/>
    <property type="match status" value="1"/>
</dbReference>
<dbReference type="PRINTS" id="PR00413">
    <property type="entry name" value="HADHALOGNASE"/>
</dbReference>
<comment type="cofactor">
    <cofactor evidence="1">
        <name>Mg(2+)</name>
        <dbReference type="ChEBI" id="CHEBI:18420"/>
    </cofactor>
</comment>
<reference evidence="5 6" key="1">
    <citation type="journal article" date="2009" name="PLoS Genet.">
        <title>Alliance of proteomics and genomics to unravel the specificities of Sahara bacterium Deinococcus deserti.</title>
        <authorList>
            <person name="de Groot A."/>
            <person name="Dulermo R."/>
            <person name="Ortet P."/>
            <person name="Blanchard L."/>
            <person name="Guerin P."/>
            <person name="Fernandez B."/>
            <person name="Vacherie B."/>
            <person name="Dossat C."/>
            <person name="Jolivet E."/>
            <person name="Siguier P."/>
            <person name="Chandler M."/>
            <person name="Barakat M."/>
            <person name="Dedieu A."/>
            <person name="Barbe V."/>
            <person name="Heulin T."/>
            <person name="Sommer S."/>
            <person name="Achouak W."/>
            <person name="Armengaud J."/>
        </authorList>
    </citation>
    <scope>NUCLEOTIDE SEQUENCE [LARGE SCALE GENOMIC DNA]</scope>
    <source>
        <strain evidence="6">DSM 17065 / CIP 109153 / LMG 22923 / VCD115</strain>
        <plasmid evidence="6">pDeide1</plasmid>
    </source>
</reference>
<evidence type="ECO:0000256" key="4">
    <source>
        <dbReference type="ARBA" id="ARBA00022842"/>
    </source>
</evidence>
<geneLocation type="plasmid" evidence="6">
    <name>pDeide1</name>
</geneLocation>
<name>C1D2F0_DEIDV</name>
<keyword evidence="3" id="KW-0479">Metal-binding</keyword>
<dbReference type="Proteomes" id="UP000002208">
    <property type="component" value="Plasmid 1"/>
</dbReference>
<dbReference type="RefSeq" id="WP_012694712.1">
    <property type="nucleotide sequence ID" value="NC_012527.1"/>
</dbReference>
<dbReference type="SFLD" id="SFLDS00003">
    <property type="entry name" value="Haloacid_Dehalogenase"/>
    <property type="match status" value="1"/>
</dbReference>
<dbReference type="GO" id="GO:0046872">
    <property type="term" value="F:metal ion binding"/>
    <property type="evidence" value="ECO:0007669"/>
    <property type="project" value="UniProtKB-KW"/>
</dbReference>
<dbReference type="HOGENOM" id="CLU_045011_13_2_0"/>
<accession>C1D2F0</accession>
<organism evidence="5 6">
    <name type="scientific">Deinococcus deserti (strain DSM 17065 / CIP 109153 / LMG 22923 / VCD115)</name>
    <dbReference type="NCBI Taxonomy" id="546414"/>
    <lineage>
        <taxon>Bacteria</taxon>
        <taxon>Thermotogati</taxon>
        <taxon>Deinococcota</taxon>
        <taxon>Deinococci</taxon>
        <taxon>Deinococcales</taxon>
        <taxon>Deinococcaceae</taxon>
        <taxon>Deinococcus</taxon>
    </lineage>
</organism>
<keyword evidence="5" id="KW-0614">Plasmid</keyword>
<dbReference type="AlphaFoldDB" id="C1D2F0"/>
<evidence type="ECO:0000313" key="5">
    <source>
        <dbReference type="EMBL" id="ACO47589.1"/>
    </source>
</evidence>
<dbReference type="NCBIfam" id="TIGR01509">
    <property type="entry name" value="HAD-SF-IA-v3"/>
    <property type="match status" value="1"/>
</dbReference>
<proteinExistence type="inferred from homology"/>
<dbReference type="PANTHER" id="PTHR46193">
    <property type="entry name" value="6-PHOSPHOGLUCONATE PHOSPHATASE"/>
    <property type="match status" value="1"/>
</dbReference>
<dbReference type="Gene3D" id="1.10.150.240">
    <property type="entry name" value="Putative phosphatase, domain 2"/>
    <property type="match status" value="1"/>
</dbReference>
<evidence type="ECO:0000256" key="2">
    <source>
        <dbReference type="ARBA" id="ARBA00006171"/>
    </source>
</evidence>
<evidence type="ECO:0000256" key="3">
    <source>
        <dbReference type="ARBA" id="ARBA00022723"/>
    </source>
</evidence>
<dbReference type="InterPro" id="IPR036412">
    <property type="entry name" value="HAD-like_sf"/>
</dbReference>
<dbReference type="InterPro" id="IPR051600">
    <property type="entry name" value="Beta-PGM-like"/>
</dbReference>
<dbReference type="InterPro" id="IPR023214">
    <property type="entry name" value="HAD_sf"/>
</dbReference>
<dbReference type="InterPro" id="IPR023198">
    <property type="entry name" value="PGP-like_dom2"/>
</dbReference>
<dbReference type="EMBL" id="CP001115">
    <property type="protein sequence ID" value="ACO47589.1"/>
    <property type="molecule type" value="Genomic_DNA"/>
</dbReference>
<dbReference type="GO" id="GO:0003824">
    <property type="term" value="F:catalytic activity"/>
    <property type="evidence" value="ECO:0007669"/>
    <property type="project" value="UniProtKB-ARBA"/>
</dbReference>